<feature type="compositionally biased region" description="Basic and acidic residues" evidence="1">
    <location>
        <begin position="214"/>
        <end position="231"/>
    </location>
</feature>
<feature type="compositionally biased region" description="Basic and acidic residues" evidence="1">
    <location>
        <begin position="141"/>
        <end position="164"/>
    </location>
</feature>
<evidence type="ECO:0000313" key="3">
    <source>
        <dbReference type="Proteomes" id="UP000222310"/>
    </source>
</evidence>
<feature type="region of interest" description="Disordered" evidence="1">
    <location>
        <begin position="141"/>
        <end position="273"/>
    </location>
</feature>
<evidence type="ECO:0000256" key="1">
    <source>
        <dbReference type="SAM" id="MobiDB-lite"/>
    </source>
</evidence>
<sequence>DGARQGTAQLPPPREKFGLVRRRQEEGELVTAEARQVDAVGSADGFHAPTDLLEKPVADPVAIGVVDRLEAIEIEDTDGQTPAFGVCPVGFFQSGEERAAVRQVRQAIDVGEAKILVAERDGLRPCLHHVREVIVVDVQDHEHRERHQDDVDRRGDEGGLARADEEADEEPVDDHRDDQGGRSQMHQAENAADDRDGHVECHMGLGIGGAIAGQRERPSRKDQRDDDRELQRPQQFGPDAVRRRLSVTLPPPHRDPQDTHHGHQAGNAHREPHRRVIDVGGRQRPCIGHENDVHERHLARECAVLGSQKIGIVGQRPEAEELRGQAPEAAGRGLLYVHHVPLLGRCPSGSSSERLAVRHRRRATERLPGYPKNHFPNEG</sequence>
<dbReference type="AlphaFoldDB" id="A0A9Q6EH93"/>
<feature type="compositionally biased region" description="Basic and acidic residues" evidence="1">
    <location>
        <begin position="192"/>
        <end position="201"/>
    </location>
</feature>
<accession>A0A9Q6EH93</accession>
<gene>
    <name evidence="2" type="ORF">VF08_38155</name>
</gene>
<proteinExistence type="predicted"/>
<evidence type="ECO:0000313" key="2">
    <source>
        <dbReference type="EMBL" id="PHJ87648.1"/>
    </source>
</evidence>
<reference evidence="2 3" key="1">
    <citation type="submission" date="2015-02" db="EMBL/GenBank/DDBJ databases">
        <title>Nostoc linckia genome annotation.</title>
        <authorList>
            <person name="Zhou Z."/>
        </authorList>
    </citation>
    <scope>NUCLEOTIDE SEQUENCE [LARGE SCALE GENOMIC DNA]</scope>
    <source>
        <strain evidence="3">z8</strain>
    </source>
</reference>
<comment type="caution">
    <text evidence="2">The sequence shown here is derived from an EMBL/GenBank/DDBJ whole genome shotgun (WGS) entry which is preliminary data.</text>
</comment>
<feature type="region of interest" description="Disordered" evidence="1">
    <location>
        <begin position="347"/>
        <end position="379"/>
    </location>
</feature>
<name>A0A9Q6EH93_NOSLI</name>
<feature type="non-terminal residue" evidence="2">
    <location>
        <position position="1"/>
    </location>
</feature>
<feature type="compositionally biased region" description="Basic and acidic residues" evidence="1">
    <location>
        <begin position="252"/>
        <end position="261"/>
    </location>
</feature>
<dbReference type="Proteomes" id="UP000222310">
    <property type="component" value="Unassembled WGS sequence"/>
</dbReference>
<dbReference type="EMBL" id="LAHD01000306">
    <property type="protein sequence ID" value="PHJ87648.1"/>
    <property type="molecule type" value="Genomic_DNA"/>
</dbReference>
<protein>
    <submittedName>
        <fullName evidence="2">Uncharacterized protein</fullName>
    </submittedName>
</protein>
<organism evidence="2 3">
    <name type="scientific">Nostoc linckia z8</name>
    <dbReference type="NCBI Taxonomy" id="1628746"/>
    <lineage>
        <taxon>Bacteria</taxon>
        <taxon>Bacillati</taxon>
        <taxon>Cyanobacteriota</taxon>
        <taxon>Cyanophyceae</taxon>
        <taxon>Nostocales</taxon>
        <taxon>Nostocaceae</taxon>
        <taxon>Nostoc</taxon>
    </lineage>
</organism>